<evidence type="ECO:0000313" key="3">
    <source>
        <dbReference type="Proteomes" id="UP000054359"/>
    </source>
</evidence>
<keyword evidence="3" id="KW-1185">Reference proteome</keyword>
<accession>A0A087TR54</accession>
<dbReference type="EMBL" id="KK116372">
    <property type="protein sequence ID" value="KFM67593.1"/>
    <property type="molecule type" value="Genomic_DNA"/>
</dbReference>
<evidence type="ECO:0008006" key="4">
    <source>
        <dbReference type="Google" id="ProtNLM"/>
    </source>
</evidence>
<dbReference type="Gene3D" id="3.30.710.10">
    <property type="entry name" value="Potassium Channel Kv1.1, Chain A"/>
    <property type="match status" value="1"/>
</dbReference>
<organism evidence="2 3">
    <name type="scientific">Stegodyphus mimosarum</name>
    <name type="common">African social velvet spider</name>
    <dbReference type="NCBI Taxonomy" id="407821"/>
    <lineage>
        <taxon>Eukaryota</taxon>
        <taxon>Metazoa</taxon>
        <taxon>Ecdysozoa</taxon>
        <taxon>Arthropoda</taxon>
        <taxon>Chelicerata</taxon>
        <taxon>Arachnida</taxon>
        <taxon>Araneae</taxon>
        <taxon>Araneomorphae</taxon>
        <taxon>Entelegynae</taxon>
        <taxon>Eresoidea</taxon>
        <taxon>Eresidae</taxon>
        <taxon>Stegodyphus</taxon>
    </lineage>
</organism>
<evidence type="ECO:0000256" key="1">
    <source>
        <dbReference type="SAM" id="MobiDB-lite"/>
    </source>
</evidence>
<feature type="non-terminal residue" evidence="2">
    <location>
        <position position="362"/>
    </location>
</feature>
<dbReference type="AlphaFoldDB" id="A0A087TR54"/>
<evidence type="ECO:0000313" key="2">
    <source>
        <dbReference type="EMBL" id="KFM67593.1"/>
    </source>
</evidence>
<protein>
    <recommendedName>
        <fullName evidence="4">BTB domain-containing protein</fullName>
    </recommendedName>
</protein>
<dbReference type="InterPro" id="IPR011333">
    <property type="entry name" value="SKP1/BTB/POZ_sf"/>
</dbReference>
<dbReference type="OrthoDB" id="6412658at2759"/>
<reference evidence="2 3" key="1">
    <citation type="submission" date="2013-11" db="EMBL/GenBank/DDBJ databases">
        <title>Genome sequencing of Stegodyphus mimosarum.</title>
        <authorList>
            <person name="Bechsgaard J."/>
        </authorList>
    </citation>
    <scope>NUCLEOTIDE SEQUENCE [LARGE SCALE GENOMIC DNA]</scope>
</reference>
<sequence>MAEVRDYCGTWRIVKCVAIAWDVESTGIEGTEFTLDESGDVTWNIPENTEHMPFFNCETYEGYTDMRDTDFLIFFGAIVGHVIEFRVDHPKEDAIQLTYEGWCVLQCERVYSINSKHYVPFSFLCALEEGYFSDLSIFSNNGKEFKVHKTVLKLGNSSINWNASPCLLSNLPEDVLFTILHYLYSECLPCDLGEETARSCLAFTSNLSGFEAFRELCELFLKNSALKQQIITLVTDMHTCANRIIDYFSGKIGSQSSPSSANGPLSSDSDDDDENFANNPAKLKYVIIQALREIAIAGVKMLILCDLFTKRKNELSRDERHEIIKYCKSRLPVFMNQLYKLLDVIKISFGNLSAAERMDIAS</sequence>
<dbReference type="SUPFAM" id="SSF54695">
    <property type="entry name" value="POZ domain"/>
    <property type="match status" value="1"/>
</dbReference>
<feature type="region of interest" description="Disordered" evidence="1">
    <location>
        <begin position="253"/>
        <end position="272"/>
    </location>
</feature>
<dbReference type="Proteomes" id="UP000054359">
    <property type="component" value="Unassembled WGS sequence"/>
</dbReference>
<feature type="compositionally biased region" description="Low complexity" evidence="1">
    <location>
        <begin position="253"/>
        <end position="267"/>
    </location>
</feature>
<dbReference type="STRING" id="407821.A0A087TR54"/>
<proteinExistence type="predicted"/>
<gene>
    <name evidence="2" type="ORF">X975_00360</name>
</gene>
<name>A0A087TR54_STEMI</name>